<keyword evidence="13" id="KW-1133">Transmembrane helix</keyword>
<feature type="active site" description="Charge relay system; for autoendoproteolytic cleavage activity" evidence="12">
    <location>
        <position position="90"/>
    </location>
</feature>
<dbReference type="AlphaFoldDB" id="A0A5E4PJZ5"/>
<comment type="catalytic activity">
    <reaction evidence="12">
        <text>a 1,2-diacyl-sn-glycero-3-phospho-L-serine + H(+) = a 1,2-diacyl-sn-glycero-3-phosphoethanolamine + CO2</text>
        <dbReference type="Rhea" id="RHEA:20828"/>
        <dbReference type="ChEBI" id="CHEBI:15378"/>
        <dbReference type="ChEBI" id="CHEBI:16526"/>
        <dbReference type="ChEBI" id="CHEBI:57262"/>
        <dbReference type="ChEBI" id="CHEBI:64612"/>
        <dbReference type="EC" id="4.1.1.65"/>
    </reaction>
</comment>
<comment type="pathway">
    <text evidence="12">Phospholipid metabolism; phosphatidylethanolamine biosynthesis; phosphatidylethanolamine from CDP-diacylglycerol: step 2/2.</text>
</comment>
<dbReference type="KEGG" id="asip:AQUSIP_21350"/>
<feature type="chain" id="PRO_5023271083" description="Phosphatidylserine decarboxylase beta chain" evidence="12">
    <location>
        <begin position="1"/>
        <end position="246"/>
    </location>
</feature>
<feature type="transmembrane region" description="Helical" evidence="13">
    <location>
        <begin position="12"/>
        <end position="30"/>
    </location>
</feature>
<dbReference type="UniPathway" id="UPA00558">
    <property type="reaction ID" value="UER00616"/>
</dbReference>
<proteinExistence type="inferred from homology"/>
<sequence>MTKRISVYIQYLLPHHLITAIMGWLARIRIEWLKNWMIKRFIRKYQVDMTTALIENPDAYPDFNSFFTRRLKPELRPIAARSGEIACPVDGCIAQIGQIHKNQLLQAKGFYFDLETLLGEDSRLASAFYDGTFATLYLAPRDYHRVHSPFSGRLVQSIYLPGKLFSVNRMTSELIPQLYSRNERLVMLFDTAAGPMALIMVGAMIVGNIQTVWMNQPVRTRHRQIVSPSSEIQFQTGDELGHFKLGSTVILLFGKNRVAWEPLLHPHSTVLFGQLLGNMLR</sequence>
<evidence type="ECO:0000256" key="1">
    <source>
        <dbReference type="ARBA" id="ARBA00005189"/>
    </source>
</evidence>
<evidence type="ECO:0000256" key="4">
    <source>
        <dbReference type="ARBA" id="ARBA00022793"/>
    </source>
</evidence>
<dbReference type="PANTHER" id="PTHR10067:SF6">
    <property type="entry name" value="PHOSPHATIDYLSERINE DECARBOXYLASE PROENZYME, MITOCHONDRIAL"/>
    <property type="match status" value="1"/>
</dbReference>
<feature type="active site" description="Charge relay system; for autoendoproteolytic cleavage activity" evidence="12">
    <location>
        <position position="147"/>
    </location>
</feature>
<evidence type="ECO:0000256" key="9">
    <source>
        <dbReference type="ARBA" id="ARBA00023239"/>
    </source>
</evidence>
<evidence type="ECO:0000256" key="2">
    <source>
        <dbReference type="ARBA" id="ARBA00022475"/>
    </source>
</evidence>
<evidence type="ECO:0000313" key="15">
    <source>
        <dbReference type="Proteomes" id="UP000324194"/>
    </source>
</evidence>
<keyword evidence="15" id="KW-1185">Reference proteome</keyword>
<dbReference type="HAMAP" id="MF_00662">
    <property type="entry name" value="PS_decarb_PSD_B_type1"/>
    <property type="match status" value="1"/>
</dbReference>
<dbReference type="Pfam" id="PF02666">
    <property type="entry name" value="PS_Dcarbxylase"/>
    <property type="match status" value="1"/>
</dbReference>
<dbReference type="InterPro" id="IPR033177">
    <property type="entry name" value="PSD-B"/>
</dbReference>
<dbReference type="InterPro" id="IPR033178">
    <property type="entry name" value="PSD_type1_pro"/>
</dbReference>
<keyword evidence="13" id="KW-0812">Transmembrane</keyword>
<evidence type="ECO:0000256" key="6">
    <source>
        <dbReference type="ARBA" id="ARBA00023136"/>
    </source>
</evidence>
<keyword evidence="5 12" id="KW-0443">Lipid metabolism</keyword>
<dbReference type="EC" id="4.1.1.65" evidence="12"/>
<dbReference type="GO" id="GO:0005886">
    <property type="term" value="C:plasma membrane"/>
    <property type="evidence" value="ECO:0007669"/>
    <property type="project" value="UniProtKB-SubCell"/>
</dbReference>
<dbReference type="InterPro" id="IPR003817">
    <property type="entry name" value="PS_Dcarbxylase"/>
</dbReference>
<feature type="active site" description="Charge relay system; for autoendoproteolytic cleavage activity" evidence="12">
    <location>
        <position position="247"/>
    </location>
</feature>
<feature type="site" description="Cleavage (non-hydrolytic); by autocatalysis" evidence="12">
    <location>
        <begin position="246"/>
        <end position="247"/>
    </location>
</feature>
<dbReference type="EMBL" id="LR699119">
    <property type="protein sequence ID" value="VVC76808.1"/>
    <property type="molecule type" value="Genomic_DNA"/>
</dbReference>
<dbReference type="RefSeq" id="WP_148340098.1">
    <property type="nucleotide sequence ID" value="NZ_LR699119.1"/>
</dbReference>
<keyword evidence="4 12" id="KW-0210">Decarboxylase</keyword>
<keyword evidence="8 12" id="KW-0594">Phospholipid biosynthesis</keyword>
<keyword evidence="7 12" id="KW-0865">Zymogen</keyword>
<comment type="subcellular location">
    <subcellularLocation>
        <location evidence="12">Cell membrane</location>
        <topology evidence="12">Peripheral membrane protein</topology>
    </subcellularLocation>
</comment>
<comment type="pathway">
    <text evidence="1">Lipid metabolism.</text>
</comment>
<keyword evidence="11 12" id="KW-0670">Pyruvate</keyword>
<evidence type="ECO:0000256" key="12">
    <source>
        <dbReference type="HAMAP-Rule" id="MF_00662"/>
    </source>
</evidence>
<feature type="chain" id="PRO_5023271082" description="Phosphatidylserine decarboxylase alpha chain" evidence="12">
    <location>
        <begin position="247"/>
        <end position="281"/>
    </location>
</feature>
<evidence type="ECO:0000256" key="13">
    <source>
        <dbReference type="SAM" id="Phobius"/>
    </source>
</evidence>
<keyword evidence="9 12" id="KW-0456">Lyase</keyword>
<comment type="PTM">
    <text evidence="12">Is synthesized initially as an inactive proenzyme. Formation of the active enzyme involves a self-maturation process in which the active site pyruvoyl group is generated from an internal serine residue via an autocatalytic post-translational modification. Two non-identical subunits are generated from the proenzyme in this reaction, and the pyruvate is formed at the N-terminus of the alpha chain, which is derived from the carboxyl end of the proenzyme. The autoendoproteolytic cleavage occurs by a canonical serine protease mechanism, in which the side chain hydroxyl group of the serine supplies its oxygen atom to form the C-terminus of the beta chain, while the remainder of the serine residue undergoes an oxidative deamination to produce ammonia and the pyruvoyl prosthetic group on the alpha chain. During this reaction, the Ser that is part of the protease active site of the proenzyme becomes the pyruvoyl prosthetic group, which constitutes an essential element of the active site of the mature decarboxylase.</text>
</comment>
<feature type="transmembrane region" description="Helical" evidence="13">
    <location>
        <begin position="185"/>
        <end position="206"/>
    </location>
</feature>
<keyword evidence="2 12" id="KW-1003">Cell membrane</keyword>
<name>A0A5E4PJZ5_9COXI</name>
<dbReference type="OrthoDB" id="9802030at2"/>
<keyword evidence="3 12" id="KW-0444">Lipid biosynthesis</keyword>
<comment type="function">
    <text evidence="12">Catalyzes the formation of phosphatidylethanolamine (PtdEtn) from phosphatidylserine (PtdSer).</text>
</comment>
<comment type="similarity">
    <text evidence="12">Belongs to the phosphatidylserine decarboxylase family. PSD-B subfamily. Prokaryotic type I sub-subfamily.</text>
</comment>
<dbReference type="GO" id="GO:0006646">
    <property type="term" value="P:phosphatidylethanolamine biosynthetic process"/>
    <property type="evidence" value="ECO:0007669"/>
    <property type="project" value="UniProtKB-UniRule"/>
</dbReference>
<evidence type="ECO:0000256" key="10">
    <source>
        <dbReference type="ARBA" id="ARBA00023264"/>
    </source>
</evidence>
<comment type="cofactor">
    <cofactor evidence="12">
        <name>pyruvate</name>
        <dbReference type="ChEBI" id="CHEBI:15361"/>
    </cofactor>
    <text evidence="12">Binds 1 pyruvoyl group covalently per subunit.</text>
</comment>
<keyword evidence="10 12" id="KW-1208">Phospholipid metabolism</keyword>
<keyword evidence="6 12" id="KW-0472">Membrane</keyword>
<evidence type="ECO:0000313" key="14">
    <source>
        <dbReference type="EMBL" id="VVC76808.1"/>
    </source>
</evidence>
<evidence type="ECO:0000256" key="5">
    <source>
        <dbReference type="ARBA" id="ARBA00023098"/>
    </source>
</evidence>
<reference evidence="14 15" key="1">
    <citation type="submission" date="2019-08" db="EMBL/GenBank/DDBJ databases">
        <authorList>
            <person name="Guy L."/>
        </authorList>
    </citation>
    <scope>NUCLEOTIDE SEQUENCE [LARGE SCALE GENOMIC DNA]</scope>
    <source>
        <strain evidence="14 15">SGT-108</strain>
    </source>
</reference>
<evidence type="ECO:0000256" key="8">
    <source>
        <dbReference type="ARBA" id="ARBA00023209"/>
    </source>
</evidence>
<evidence type="ECO:0000256" key="11">
    <source>
        <dbReference type="ARBA" id="ARBA00023317"/>
    </source>
</evidence>
<accession>A0A5E4PJZ5</accession>
<gene>
    <name evidence="12 14" type="primary">psd</name>
    <name evidence="14" type="ORF">AQUSIP_21350</name>
</gene>
<organism evidence="14 15">
    <name type="scientific">Aquicella siphonis</name>
    <dbReference type="NCBI Taxonomy" id="254247"/>
    <lineage>
        <taxon>Bacteria</taxon>
        <taxon>Pseudomonadati</taxon>
        <taxon>Pseudomonadota</taxon>
        <taxon>Gammaproteobacteria</taxon>
        <taxon>Legionellales</taxon>
        <taxon>Coxiellaceae</taxon>
        <taxon>Aquicella</taxon>
    </lineage>
</organism>
<dbReference type="NCBIfam" id="TIGR00163">
    <property type="entry name" value="PS_decarb"/>
    <property type="match status" value="1"/>
</dbReference>
<dbReference type="Proteomes" id="UP000324194">
    <property type="component" value="Chromosome 1"/>
</dbReference>
<dbReference type="PANTHER" id="PTHR10067">
    <property type="entry name" value="PHOSPHATIDYLSERINE DECARBOXYLASE"/>
    <property type="match status" value="1"/>
</dbReference>
<feature type="modified residue" description="Pyruvic acid (Ser); by autocatalysis" evidence="12">
    <location>
        <position position="247"/>
    </location>
</feature>
<feature type="active site" description="Schiff-base intermediate with substrate; via pyruvic acid; for decarboxylase activity" evidence="12">
    <location>
        <position position="247"/>
    </location>
</feature>
<evidence type="ECO:0000256" key="7">
    <source>
        <dbReference type="ARBA" id="ARBA00023145"/>
    </source>
</evidence>
<protein>
    <recommendedName>
        <fullName evidence="12">Phosphatidylserine decarboxylase proenzyme</fullName>
        <ecNumber evidence="12">4.1.1.65</ecNumber>
    </recommendedName>
    <component>
        <recommendedName>
            <fullName evidence="12">Phosphatidylserine decarboxylase alpha chain</fullName>
        </recommendedName>
    </component>
    <component>
        <recommendedName>
            <fullName evidence="12">Phosphatidylserine decarboxylase beta chain</fullName>
        </recommendedName>
    </component>
</protein>
<dbReference type="GO" id="GO:0004609">
    <property type="term" value="F:phosphatidylserine decarboxylase activity"/>
    <property type="evidence" value="ECO:0007669"/>
    <property type="project" value="UniProtKB-UniRule"/>
</dbReference>
<comment type="subunit">
    <text evidence="12">Heterodimer of a large membrane-associated beta subunit and a small pyruvoyl-containing alpha subunit.</text>
</comment>
<evidence type="ECO:0000256" key="3">
    <source>
        <dbReference type="ARBA" id="ARBA00022516"/>
    </source>
</evidence>